<name>A0A9N9JU39_9GLOM</name>
<dbReference type="EMBL" id="CAJVPY010028991">
    <property type="protein sequence ID" value="CAG8793584.1"/>
    <property type="molecule type" value="Genomic_DNA"/>
</dbReference>
<comment type="caution">
    <text evidence="1">The sequence shown here is derived from an EMBL/GenBank/DDBJ whole genome shotgun (WGS) entry which is preliminary data.</text>
</comment>
<dbReference type="AlphaFoldDB" id="A0A9N9JU39"/>
<accession>A0A9N9JU39</accession>
<sequence>LEIHGTTIGRVLKRSSNKLEKNFIQKCSRAVRHLELENSLQEWKDITDRNEILSDQDIVNFTNHSDEPQDEEELDDSIEMHNYTHKEAQIYWI</sequence>
<dbReference type="OrthoDB" id="2468402at2759"/>
<keyword evidence="2" id="KW-1185">Reference proteome</keyword>
<evidence type="ECO:0000313" key="1">
    <source>
        <dbReference type="EMBL" id="CAG8793584.1"/>
    </source>
</evidence>
<protein>
    <submittedName>
        <fullName evidence="1">24598_t:CDS:1</fullName>
    </submittedName>
</protein>
<organism evidence="1 2">
    <name type="scientific">Dentiscutata erythropus</name>
    <dbReference type="NCBI Taxonomy" id="1348616"/>
    <lineage>
        <taxon>Eukaryota</taxon>
        <taxon>Fungi</taxon>
        <taxon>Fungi incertae sedis</taxon>
        <taxon>Mucoromycota</taxon>
        <taxon>Glomeromycotina</taxon>
        <taxon>Glomeromycetes</taxon>
        <taxon>Diversisporales</taxon>
        <taxon>Gigasporaceae</taxon>
        <taxon>Dentiscutata</taxon>
    </lineage>
</organism>
<proteinExistence type="predicted"/>
<dbReference type="Proteomes" id="UP000789405">
    <property type="component" value="Unassembled WGS sequence"/>
</dbReference>
<evidence type="ECO:0000313" key="2">
    <source>
        <dbReference type="Proteomes" id="UP000789405"/>
    </source>
</evidence>
<gene>
    <name evidence="1" type="ORF">DERYTH_LOCUS21912</name>
</gene>
<feature type="non-terminal residue" evidence="1">
    <location>
        <position position="93"/>
    </location>
</feature>
<reference evidence="1" key="1">
    <citation type="submission" date="2021-06" db="EMBL/GenBank/DDBJ databases">
        <authorList>
            <person name="Kallberg Y."/>
            <person name="Tangrot J."/>
            <person name="Rosling A."/>
        </authorList>
    </citation>
    <scope>NUCLEOTIDE SEQUENCE</scope>
    <source>
        <strain evidence="1">MA453B</strain>
    </source>
</reference>